<evidence type="ECO:0008006" key="4">
    <source>
        <dbReference type="Google" id="ProtNLM"/>
    </source>
</evidence>
<keyword evidence="1" id="KW-0472">Membrane</keyword>
<feature type="transmembrane region" description="Helical" evidence="1">
    <location>
        <begin position="74"/>
        <end position="98"/>
    </location>
</feature>
<dbReference type="Proteomes" id="UP000242561">
    <property type="component" value="Chromosome"/>
</dbReference>
<dbReference type="RefSeq" id="WP_072560291.1">
    <property type="nucleotide sequence ID" value="NZ_CP018154.1"/>
</dbReference>
<dbReference type="KEGG" id="sphl:LPB140_03875"/>
<feature type="transmembrane region" description="Helical" evidence="1">
    <location>
        <begin position="110"/>
        <end position="129"/>
    </location>
</feature>
<feature type="transmembrane region" description="Helical" evidence="1">
    <location>
        <begin position="12"/>
        <end position="32"/>
    </location>
</feature>
<gene>
    <name evidence="2" type="ORF">LPB140_03875</name>
</gene>
<keyword evidence="1" id="KW-1133">Transmembrane helix</keyword>
<accession>A0A1L3JEJ2</accession>
<keyword evidence="1" id="KW-0812">Transmembrane</keyword>
<name>A0A1L3JEJ2_9SPHN</name>
<dbReference type="STRING" id="1913578.LPB140_03875"/>
<keyword evidence="3" id="KW-1185">Reference proteome</keyword>
<proteinExistence type="predicted"/>
<protein>
    <recommendedName>
        <fullName evidence="4">DUF2721 domain-containing protein</fullName>
    </recommendedName>
</protein>
<evidence type="ECO:0000256" key="1">
    <source>
        <dbReference type="SAM" id="Phobius"/>
    </source>
</evidence>
<sequence length="159" mass="18115">MFANTESIITLLSTALTPAFLLVALGSLLNLYTGRLARIVDRSRDLQNRFDESTGMEHELVVLELRDHDKRIQIVNLSIFHSVLSGIVVSILIGMLFIGGLFQIDLGTQIAIAFLIAMIFLIASLIMFLREVRFAIRNLHIREQFLRLPEDERAHKKDR</sequence>
<reference evidence="2 3" key="1">
    <citation type="submission" date="2016-11" db="EMBL/GenBank/DDBJ databases">
        <title>Sphingorhabdus sp. LPB0140, isolated from marine environment.</title>
        <authorList>
            <person name="Kim E."/>
            <person name="Yi H."/>
        </authorList>
    </citation>
    <scope>NUCLEOTIDE SEQUENCE [LARGE SCALE GENOMIC DNA]</scope>
    <source>
        <strain evidence="2 3">LPB0140</strain>
    </source>
</reference>
<dbReference type="AlphaFoldDB" id="A0A1L3JEJ2"/>
<organism evidence="2 3">
    <name type="scientific">Sphingorhabdus lutea</name>
    <dbReference type="NCBI Taxonomy" id="1913578"/>
    <lineage>
        <taxon>Bacteria</taxon>
        <taxon>Pseudomonadati</taxon>
        <taxon>Pseudomonadota</taxon>
        <taxon>Alphaproteobacteria</taxon>
        <taxon>Sphingomonadales</taxon>
        <taxon>Sphingomonadaceae</taxon>
        <taxon>Sphingorhabdus</taxon>
    </lineage>
</organism>
<dbReference type="InterPro" id="IPR021279">
    <property type="entry name" value="DUF2721"/>
</dbReference>
<evidence type="ECO:0000313" key="3">
    <source>
        <dbReference type="Proteomes" id="UP000242561"/>
    </source>
</evidence>
<dbReference type="EMBL" id="CP018154">
    <property type="protein sequence ID" value="APG63550.1"/>
    <property type="molecule type" value="Genomic_DNA"/>
</dbReference>
<evidence type="ECO:0000313" key="2">
    <source>
        <dbReference type="EMBL" id="APG63550.1"/>
    </source>
</evidence>
<dbReference type="Pfam" id="PF11026">
    <property type="entry name" value="DUF2721"/>
    <property type="match status" value="1"/>
</dbReference>